<dbReference type="InterPro" id="IPR034829">
    <property type="entry name" value="DnaD-like_sf"/>
</dbReference>
<protein>
    <submittedName>
        <fullName evidence="6">DNA replication protein DnaD</fullName>
    </submittedName>
    <submittedName>
        <fullName evidence="5">DnaD domain protein</fullName>
    </submittedName>
</protein>
<dbReference type="EMBL" id="UHEF01000001">
    <property type="protein sequence ID" value="SUM88903.1"/>
    <property type="molecule type" value="Genomic_DNA"/>
</dbReference>
<accession>A0A7Z7QQ03</accession>
<dbReference type="Proteomes" id="UP000264146">
    <property type="component" value="Chromosome"/>
</dbReference>
<dbReference type="NCBIfam" id="TIGR01446">
    <property type="entry name" value="DnaD_dom"/>
    <property type="match status" value="1"/>
</dbReference>
<dbReference type="Gene3D" id="1.10.10.10">
    <property type="entry name" value="Winged helix-like DNA-binding domain superfamily/Winged helix DNA-binding domain"/>
    <property type="match status" value="1"/>
</dbReference>
<dbReference type="AlphaFoldDB" id="A0A7Z7QQ03"/>
<gene>
    <name evidence="6" type="primary">dnaD_1</name>
    <name evidence="5" type="ORF">C1O36_03915</name>
    <name evidence="6" type="ORF">NCTC12218_01405</name>
</gene>
<dbReference type="EMBL" id="LR962863">
    <property type="protein sequence ID" value="CAD7359746.1"/>
    <property type="molecule type" value="Genomic_DNA"/>
</dbReference>
<evidence type="ECO:0000259" key="2">
    <source>
        <dbReference type="Pfam" id="PF07261"/>
    </source>
</evidence>
<dbReference type="GeneID" id="93790093"/>
<dbReference type="Proteomes" id="UP000572988">
    <property type="component" value="Unassembled WGS sequence"/>
</dbReference>
<dbReference type="PANTHER" id="PTHR37293">
    <property type="entry name" value="PHAGE REPLICATION PROTEIN-RELATED"/>
    <property type="match status" value="1"/>
</dbReference>
<dbReference type="RefSeq" id="WP_016425094.1">
    <property type="nucleotide sequence ID" value="NZ_CABKRV010000001.1"/>
</dbReference>
<dbReference type="InterPro" id="IPR036388">
    <property type="entry name" value="WH-like_DNA-bd_sf"/>
</dbReference>
<evidence type="ECO:0000259" key="3">
    <source>
        <dbReference type="Pfam" id="PF21984"/>
    </source>
</evidence>
<feature type="domain" description="DnaB/C C-terminal" evidence="2">
    <location>
        <begin position="127"/>
        <end position="195"/>
    </location>
</feature>
<dbReference type="Pfam" id="PF07261">
    <property type="entry name" value="DnaB_2"/>
    <property type="match status" value="1"/>
</dbReference>
<evidence type="ECO:0000313" key="5">
    <source>
        <dbReference type="EMBL" id="NHA33676.1"/>
    </source>
</evidence>
<dbReference type="Pfam" id="PF21984">
    <property type="entry name" value="DnaD_N"/>
    <property type="match status" value="1"/>
</dbReference>
<dbReference type="InterPro" id="IPR053162">
    <property type="entry name" value="DnaD"/>
</dbReference>
<sequence length="232" mass="27173">MNARELQIRPVVIRYELLEHYHDLGLNENDLVILLKILHAYEHSNEQPSIDTLKKGTTMKAFEVTTIIQKLIQLGLLEMRVEKNAEGKFTEYINLEGFYEQFSQVLSQVEQTTQSTSQAEAFKQLFHRIETEFGRPLSPLEIEHINQWLDVDHYDIKIIDAALNEALAHQKTSLKYVDRILLNWQKNNVTTVEDTQPIRAKFKKQSQSQQPVKKIENLPKFNWLKGENPFDK</sequence>
<evidence type="ECO:0000313" key="8">
    <source>
        <dbReference type="Proteomes" id="UP000572988"/>
    </source>
</evidence>
<reference evidence="4 7" key="3">
    <citation type="submission" date="2020-11" db="EMBL/GenBank/DDBJ databases">
        <authorList>
            <consortium name="Pathogen Informatics"/>
        </authorList>
    </citation>
    <scope>NUCLEOTIDE SEQUENCE [LARGE SCALE GENOMIC DNA]</scope>
    <source>
        <strain evidence="4 7">NCTC12218</strain>
    </source>
</reference>
<feature type="domain" description="DnaD N-terminal" evidence="3">
    <location>
        <begin position="16"/>
        <end position="110"/>
    </location>
</feature>
<evidence type="ECO:0000313" key="7">
    <source>
        <dbReference type="Proteomes" id="UP000264146"/>
    </source>
</evidence>
<keyword evidence="8" id="KW-1185">Reference proteome</keyword>
<dbReference type="InterPro" id="IPR006343">
    <property type="entry name" value="DnaB/C_C"/>
</dbReference>
<reference evidence="6" key="2">
    <citation type="submission" date="2018-06" db="EMBL/GenBank/DDBJ databases">
        <authorList>
            <consortium name="Pathogen Informatics"/>
            <person name="Doyle S."/>
        </authorList>
    </citation>
    <scope>NUCLEOTIDE SEQUENCE [LARGE SCALE GENOMIC DNA]</scope>
    <source>
        <strain evidence="6">NCTC12218</strain>
    </source>
</reference>
<evidence type="ECO:0000313" key="6">
    <source>
        <dbReference type="EMBL" id="SUM88903.1"/>
    </source>
</evidence>
<dbReference type="InterPro" id="IPR053843">
    <property type="entry name" value="DnaD_N"/>
</dbReference>
<organism evidence="6">
    <name type="scientific">Staphylococcus schleiferi</name>
    <dbReference type="NCBI Taxonomy" id="1295"/>
    <lineage>
        <taxon>Bacteria</taxon>
        <taxon>Bacillati</taxon>
        <taxon>Bacillota</taxon>
        <taxon>Bacilli</taxon>
        <taxon>Bacillales</taxon>
        <taxon>Staphylococcaceae</taxon>
        <taxon>Staphylococcus</taxon>
    </lineage>
</organism>
<dbReference type="SUPFAM" id="SSF158499">
    <property type="entry name" value="DnaD domain-like"/>
    <property type="match status" value="1"/>
</dbReference>
<dbReference type="EMBL" id="POVK01000009">
    <property type="protein sequence ID" value="NHA33676.1"/>
    <property type="molecule type" value="Genomic_DNA"/>
</dbReference>
<evidence type="ECO:0000256" key="1">
    <source>
        <dbReference type="ARBA" id="ARBA00093462"/>
    </source>
</evidence>
<comment type="similarity">
    <text evidence="1">Belongs to the DnaB/DnaD family.</text>
</comment>
<dbReference type="PANTHER" id="PTHR37293:SF6">
    <property type="entry name" value="DNA REPLICATION PROTEIN DNAD"/>
    <property type="match status" value="1"/>
</dbReference>
<dbReference type="Gene3D" id="1.10.10.630">
    <property type="entry name" value="DnaD domain-like"/>
    <property type="match status" value="1"/>
</dbReference>
<proteinExistence type="inferred from homology"/>
<evidence type="ECO:0000313" key="4">
    <source>
        <dbReference type="EMBL" id="CAD7359746.1"/>
    </source>
</evidence>
<name>A0A7Z7QQ03_STASC</name>
<reference evidence="5 8" key="1">
    <citation type="submission" date="2018-01" db="EMBL/GenBank/DDBJ databases">
        <title>Complete genome sequence of Staphylococcus Scheliferi isolated from human.</title>
        <authorList>
            <person name="Abouelkhair M.A."/>
            <person name="Bemis D.A."/>
            <person name="Kania S.A."/>
        </authorList>
    </citation>
    <scope>NUCLEOTIDE SEQUENCE [LARGE SCALE GENOMIC DNA]</scope>
    <source>
        <strain evidence="5 8">ATCC 43808</strain>
    </source>
</reference>